<feature type="region of interest" description="Disordered" evidence="4">
    <location>
        <begin position="275"/>
        <end position="302"/>
    </location>
</feature>
<evidence type="ECO:0000256" key="2">
    <source>
        <dbReference type="ARBA" id="ARBA00023125"/>
    </source>
</evidence>
<evidence type="ECO:0000256" key="4">
    <source>
        <dbReference type="SAM" id="MobiDB-lite"/>
    </source>
</evidence>
<feature type="domain" description="HTH araC/xylS-type" evidence="5">
    <location>
        <begin position="186"/>
        <end position="284"/>
    </location>
</feature>
<organism evidence="6 7">
    <name type="scientific">Alcaligenes faecalis</name>
    <dbReference type="NCBI Taxonomy" id="511"/>
    <lineage>
        <taxon>Bacteria</taxon>
        <taxon>Pseudomonadati</taxon>
        <taxon>Pseudomonadota</taxon>
        <taxon>Betaproteobacteria</taxon>
        <taxon>Burkholderiales</taxon>
        <taxon>Alcaligenaceae</taxon>
        <taxon>Alcaligenes</taxon>
    </lineage>
</organism>
<dbReference type="SUPFAM" id="SSF46689">
    <property type="entry name" value="Homeodomain-like"/>
    <property type="match status" value="2"/>
</dbReference>
<dbReference type="PROSITE" id="PS01124">
    <property type="entry name" value="HTH_ARAC_FAMILY_2"/>
    <property type="match status" value="1"/>
</dbReference>
<dbReference type="GO" id="GO:0043565">
    <property type="term" value="F:sequence-specific DNA binding"/>
    <property type="evidence" value="ECO:0007669"/>
    <property type="project" value="InterPro"/>
</dbReference>
<keyword evidence="2" id="KW-0238">DNA-binding</keyword>
<evidence type="ECO:0000313" key="6">
    <source>
        <dbReference type="EMBL" id="UPL22109.1"/>
    </source>
</evidence>
<proteinExistence type="predicted"/>
<dbReference type="AlphaFoldDB" id="A0AAE9HC36"/>
<dbReference type="EMBL" id="CP095873">
    <property type="protein sequence ID" value="UPL22109.1"/>
    <property type="molecule type" value="Genomic_DNA"/>
</dbReference>
<dbReference type="SMART" id="SM00342">
    <property type="entry name" value="HTH_ARAC"/>
    <property type="match status" value="1"/>
</dbReference>
<protein>
    <submittedName>
        <fullName evidence="6">AraC family transcriptional regulator</fullName>
    </submittedName>
</protein>
<dbReference type="GO" id="GO:0003700">
    <property type="term" value="F:DNA-binding transcription factor activity"/>
    <property type="evidence" value="ECO:0007669"/>
    <property type="project" value="InterPro"/>
</dbReference>
<keyword evidence="1" id="KW-0805">Transcription regulation</keyword>
<dbReference type="PANTHER" id="PTHR46796">
    <property type="entry name" value="HTH-TYPE TRANSCRIPTIONAL ACTIVATOR RHAS-RELATED"/>
    <property type="match status" value="1"/>
</dbReference>
<evidence type="ECO:0000313" key="7">
    <source>
        <dbReference type="Proteomes" id="UP000830925"/>
    </source>
</evidence>
<dbReference type="InterPro" id="IPR050204">
    <property type="entry name" value="AraC_XylS_family_regulators"/>
</dbReference>
<evidence type="ECO:0000256" key="1">
    <source>
        <dbReference type="ARBA" id="ARBA00023015"/>
    </source>
</evidence>
<accession>A0AAE9HC36</accession>
<feature type="compositionally biased region" description="Polar residues" evidence="4">
    <location>
        <begin position="277"/>
        <end position="291"/>
    </location>
</feature>
<reference evidence="6" key="1">
    <citation type="submission" date="2022-04" db="EMBL/GenBank/DDBJ databases">
        <title>Genomic mining of Alcaligenes faecalis D334 producing ectoin and derivatives.</title>
        <authorList>
            <person name="Doan V.T."/>
            <person name="Quach N.T."/>
            <person name="Vu T.-H.-N."/>
            <person name="Phi Q.-T."/>
        </authorList>
    </citation>
    <scope>NUCLEOTIDE SEQUENCE</scope>
    <source>
        <strain evidence="6">D334</strain>
    </source>
</reference>
<name>A0AAE9HC36_ALCFA</name>
<evidence type="ECO:0000259" key="5">
    <source>
        <dbReference type="PROSITE" id="PS01124"/>
    </source>
</evidence>
<dbReference type="PANTHER" id="PTHR46796:SF6">
    <property type="entry name" value="ARAC SUBFAMILY"/>
    <property type="match status" value="1"/>
</dbReference>
<sequence>MSILESIPEHWGYRFESVGAAIADAQIDPASIHLKTKAYFFLIMLSAQPERTLAINSDRRLTGFAPIGNIEIVPQDSELFSTWRYTKHTMLIAMTEKRLLQLSGREWGEDPGEFHLPRLGVVDEKALAIAAEMRNELVCASFGYEECLESLLTLFGIHVLRTYTSLNKRSTHDMPITGGLSPMMRSRVIDYVHSHLSEKITVETLARIAGLSPSHFARAFRQSLGQTPHEFVVTTRLQLAKRMIQTSSTSLYEISQLTGFSSNSHMSASMKKAWGKNPSQIRHSERQTFQARCTLPAHPTKS</sequence>
<gene>
    <name evidence="6" type="ORF">MXF72_03230</name>
</gene>
<evidence type="ECO:0000256" key="3">
    <source>
        <dbReference type="ARBA" id="ARBA00023163"/>
    </source>
</evidence>
<dbReference type="InterPro" id="IPR018060">
    <property type="entry name" value="HTH_AraC"/>
</dbReference>
<dbReference type="InterPro" id="IPR009057">
    <property type="entry name" value="Homeodomain-like_sf"/>
</dbReference>
<dbReference type="Proteomes" id="UP000830925">
    <property type="component" value="Chromosome"/>
</dbReference>
<keyword evidence="3" id="KW-0804">Transcription</keyword>
<dbReference type="Pfam" id="PF12833">
    <property type="entry name" value="HTH_18"/>
    <property type="match status" value="1"/>
</dbReference>
<dbReference type="RefSeq" id="WP_247966430.1">
    <property type="nucleotide sequence ID" value="NZ_CP095873.1"/>
</dbReference>
<dbReference type="Gene3D" id="1.10.10.60">
    <property type="entry name" value="Homeodomain-like"/>
    <property type="match status" value="1"/>
</dbReference>